<comment type="caution">
    <text evidence="1">The sequence shown here is derived from an EMBL/GenBank/DDBJ whole genome shotgun (WGS) entry which is preliminary data.</text>
</comment>
<gene>
    <name evidence="1" type="ORF">MG3_04379</name>
</gene>
<dbReference type="EMBL" id="AJIX01000031">
    <property type="protein sequence ID" value="KGR07824.1"/>
    <property type="molecule type" value="Genomic_DNA"/>
</dbReference>
<proteinExistence type="predicted"/>
<name>A0AB34PP50_CANAX</name>
<dbReference type="Proteomes" id="UP000030161">
    <property type="component" value="Unassembled WGS sequence"/>
</dbReference>
<evidence type="ECO:0000313" key="2">
    <source>
        <dbReference type="Proteomes" id="UP000030161"/>
    </source>
</evidence>
<protein>
    <submittedName>
        <fullName evidence="1">Uncharacterized protein</fullName>
    </submittedName>
</protein>
<sequence>MLKLFLCNKKRLGNFRTRIFEIDLKCSIFSKLATHFCASYSFATIQIRCNDLNKKETNKADGQTDKNRQSSFSSQSLFQTFHFMCDFPLSYVKRLAVTIAKKL</sequence>
<reference evidence="1 2" key="1">
    <citation type="submission" date="2013-12" db="EMBL/GenBank/DDBJ databases">
        <title>The Genome Sequence of Candida albicans P78048.</title>
        <authorList>
            <consortium name="The Broad Institute Genome Sequencing Platform"/>
            <consortium name="The Broad Institute Genome Sequencing Center for Infectious Disease"/>
            <person name="Cuomo C."/>
            <person name="Bennett R."/>
            <person name="Hirakawa M."/>
            <person name="Noverr M."/>
            <person name="Mitchell A."/>
            <person name="Young S.K."/>
            <person name="Zeng Q."/>
            <person name="Gargeya S."/>
            <person name="Fitzgerald M."/>
            <person name="Abouelleil A."/>
            <person name="Alvarado L."/>
            <person name="Berlin A.M."/>
            <person name="Chapman S.B."/>
            <person name="Dewar J."/>
            <person name="Goldberg J."/>
            <person name="Griggs A."/>
            <person name="Gujja S."/>
            <person name="Hansen M."/>
            <person name="Howarth C."/>
            <person name="Imamovic A."/>
            <person name="Larimer J."/>
            <person name="McCowan C."/>
            <person name="Murphy C."/>
            <person name="Pearson M."/>
            <person name="Priest M."/>
            <person name="Roberts A."/>
            <person name="Saif S."/>
            <person name="Shea T."/>
            <person name="Sykes S."/>
            <person name="Wortman J."/>
            <person name="Nusbaum C."/>
            <person name="Birren B."/>
        </authorList>
    </citation>
    <scope>NUCLEOTIDE SEQUENCE [LARGE SCALE GENOMIC DNA]</scope>
    <source>
        <strain evidence="1 2">P78048</strain>
    </source>
</reference>
<organism evidence="1 2">
    <name type="scientific">Candida albicans P78048</name>
    <dbReference type="NCBI Taxonomy" id="1094989"/>
    <lineage>
        <taxon>Eukaryota</taxon>
        <taxon>Fungi</taxon>
        <taxon>Dikarya</taxon>
        <taxon>Ascomycota</taxon>
        <taxon>Saccharomycotina</taxon>
        <taxon>Pichiomycetes</taxon>
        <taxon>Debaryomycetaceae</taxon>
        <taxon>Candida/Lodderomyces clade</taxon>
        <taxon>Candida</taxon>
    </lineage>
</organism>
<evidence type="ECO:0000313" key="1">
    <source>
        <dbReference type="EMBL" id="KGR07824.1"/>
    </source>
</evidence>
<dbReference type="AlphaFoldDB" id="A0AB34PP50"/>
<accession>A0AB34PP50</accession>